<keyword evidence="2" id="KW-0472">Membrane</keyword>
<gene>
    <name evidence="3" type="ORF">CLV52_2216</name>
</gene>
<keyword evidence="2" id="KW-1133">Transmembrane helix</keyword>
<name>A0A4R7FLL2_9MICO</name>
<feature type="transmembrane region" description="Helical" evidence="2">
    <location>
        <begin position="98"/>
        <end position="121"/>
    </location>
</feature>
<keyword evidence="4" id="KW-1185">Reference proteome</keyword>
<dbReference type="EMBL" id="SOAM01000002">
    <property type="protein sequence ID" value="TDS77273.1"/>
    <property type="molecule type" value="Genomic_DNA"/>
</dbReference>
<dbReference type="InterPro" id="IPR009937">
    <property type="entry name" value="Phage_holin_3_6"/>
</dbReference>
<dbReference type="Proteomes" id="UP000295344">
    <property type="component" value="Unassembled WGS sequence"/>
</dbReference>
<evidence type="ECO:0000313" key="3">
    <source>
        <dbReference type="EMBL" id="TDS77273.1"/>
    </source>
</evidence>
<evidence type="ECO:0000313" key="4">
    <source>
        <dbReference type="Proteomes" id="UP000295344"/>
    </source>
</evidence>
<dbReference type="RefSeq" id="WP_162850821.1">
    <property type="nucleotide sequence ID" value="NZ_BAAARP010000002.1"/>
</dbReference>
<feature type="compositionally biased region" description="Pro residues" evidence="1">
    <location>
        <begin position="161"/>
        <end position="175"/>
    </location>
</feature>
<dbReference type="Pfam" id="PF07332">
    <property type="entry name" value="Phage_holin_3_6"/>
    <property type="match status" value="1"/>
</dbReference>
<dbReference type="AlphaFoldDB" id="A0A4R7FLL2"/>
<evidence type="ECO:0000256" key="1">
    <source>
        <dbReference type="SAM" id="MobiDB-lite"/>
    </source>
</evidence>
<accession>A0A4R7FLL2</accession>
<proteinExistence type="predicted"/>
<evidence type="ECO:0000256" key="2">
    <source>
        <dbReference type="SAM" id="Phobius"/>
    </source>
</evidence>
<feature type="compositionally biased region" description="Low complexity" evidence="1">
    <location>
        <begin position="176"/>
        <end position="199"/>
    </location>
</feature>
<organism evidence="3 4">
    <name type="scientific">Amnibacterium kyonggiense</name>
    <dbReference type="NCBI Taxonomy" id="595671"/>
    <lineage>
        <taxon>Bacteria</taxon>
        <taxon>Bacillati</taxon>
        <taxon>Actinomycetota</taxon>
        <taxon>Actinomycetes</taxon>
        <taxon>Micrococcales</taxon>
        <taxon>Microbacteriaceae</taxon>
        <taxon>Amnibacterium</taxon>
    </lineage>
</organism>
<feature type="region of interest" description="Disordered" evidence="1">
    <location>
        <begin position="155"/>
        <end position="199"/>
    </location>
</feature>
<keyword evidence="2" id="KW-0812">Transmembrane</keyword>
<sequence length="199" mass="19355">MADSDTGSDAEKRPSLLRGLVQGVGHEVGDRVRQEIGAARSAGDGNPAHLAQRAAAAAIGGAVGGVGQNVSALLREELGNARREAVASARTAGRGVGLLGAAAAAGNTAGLFVGIAVWRGLGNRIGFAKSALVVAGLSGALAAGLANRGTQELARVRQSTPPVPPVPPATAPSPSPSTTVIAVPPTTSTAPTAGSTPKG</sequence>
<protein>
    <submittedName>
        <fullName evidence="3">Putative superfamily III holin-X</fullName>
    </submittedName>
</protein>
<comment type="caution">
    <text evidence="3">The sequence shown here is derived from an EMBL/GenBank/DDBJ whole genome shotgun (WGS) entry which is preliminary data.</text>
</comment>
<reference evidence="3 4" key="1">
    <citation type="submission" date="2019-03" db="EMBL/GenBank/DDBJ databases">
        <title>Genomic Encyclopedia of Archaeal and Bacterial Type Strains, Phase II (KMG-II): from individual species to whole genera.</title>
        <authorList>
            <person name="Goeker M."/>
        </authorList>
    </citation>
    <scope>NUCLEOTIDE SEQUENCE [LARGE SCALE GENOMIC DNA]</scope>
    <source>
        <strain evidence="3 4">DSM 24782</strain>
    </source>
</reference>